<sequence length="324" mass="36699">MQMKVTTAHADPCMRQIANTNSPFLNANMDAPVNAYLLRPDMAVCFWECTTNTPKEYTITFDTPVLRFSFILEGESISSADEQKDFARHKELIEMRFFHANSGQIRLAAHQSHKWLDIVLSPSFLDLALPEESAHLPESIRKVVLEEVAHIPCDSRRMTPDQFVAATQLAHCPYTHAARTLFLKSKTLELLSHVLAVHSPTPCQTRLSSYEMECLKTAKDILIADVENPPTLKELSIMVGLNETKLKTGFKALFGQTVYGYFKTYRIELARQRLLDETCSISQVASSVGYTNISHFSAAFKERHGVTPSRYRKDNFFVANFSQK</sequence>
<evidence type="ECO:0000313" key="6">
    <source>
        <dbReference type="Proteomes" id="UP001317742"/>
    </source>
</evidence>
<evidence type="ECO:0000313" key="5">
    <source>
        <dbReference type="EMBL" id="BDQ35867.1"/>
    </source>
</evidence>
<dbReference type="PROSITE" id="PS01124">
    <property type="entry name" value="HTH_ARAC_FAMILY_2"/>
    <property type="match status" value="1"/>
</dbReference>
<evidence type="ECO:0000259" key="4">
    <source>
        <dbReference type="PROSITE" id="PS01124"/>
    </source>
</evidence>
<dbReference type="InterPro" id="IPR020449">
    <property type="entry name" value="Tscrpt_reg_AraC-type_HTH"/>
</dbReference>
<dbReference type="InterPro" id="IPR018062">
    <property type="entry name" value="HTH_AraC-typ_CS"/>
</dbReference>
<dbReference type="Proteomes" id="UP001317742">
    <property type="component" value="Chromosome"/>
</dbReference>
<gene>
    <name evidence="5" type="ORF">SYK_02270</name>
</gene>
<dbReference type="InterPro" id="IPR053142">
    <property type="entry name" value="PchR_regulatory_protein"/>
</dbReference>
<dbReference type="SMART" id="SM00342">
    <property type="entry name" value="HTH_ARAC"/>
    <property type="match status" value="1"/>
</dbReference>
<evidence type="ECO:0000256" key="2">
    <source>
        <dbReference type="ARBA" id="ARBA00023125"/>
    </source>
</evidence>
<evidence type="ECO:0000256" key="1">
    <source>
        <dbReference type="ARBA" id="ARBA00023015"/>
    </source>
</evidence>
<dbReference type="SUPFAM" id="SSF46689">
    <property type="entry name" value="Homeodomain-like"/>
    <property type="match status" value="2"/>
</dbReference>
<organism evidence="5 6">
    <name type="scientific">Pseudodesulfovibrio nedwellii</name>
    <dbReference type="NCBI Taxonomy" id="2973072"/>
    <lineage>
        <taxon>Bacteria</taxon>
        <taxon>Pseudomonadati</taxon>
        <taxon>Thermodesulfobacteriota</taxon>
        <taxon>Desulfovibrionia</taxon>
        <taxon>Desulfovibrionales</taxon>
        <taxon>Desulfovibrionaceae</taxon>
    </lineage>
</organism>
<dbReference type="InterPro" id="IPR009057">
    <property type="entry name" value="Homeodomain-like_sf"/>
</dbReference>
<accession>A0ABM8AWQ7</accession>
<keyword evidence="6" id="KW-1185">Reference proteome</keyword>
<dbReference type="PANTHER" id="PTHR47893">
    <property type="entry name" value="REGULATORY PROTEIN PCHR"/>
    <property type="match status" value="1"/>
</dbReference>
<keyword evidence="1" id="KW-0805">Transcription regulation</keyword>
<dbReference type="Gene3D" id="1.10.10.60">
    <property type="entry name" value="Homeodomain-like"/>
    <property type="match status" value="2"/>
</dbReference>
<evidence type="ECO:0000256" key="3">
    <source>
        <dbReference type="ARBA" id="ARBA00023163"/>
    </source>
</evidence>
<name>A0ABM8AWQ7_9BACT</name>
<protein>
    <recommendedName>
        <fullName evidence="4">HTH araC/xylS-type domain-containing protein</fullName>
    </recommendedName>
</protein>
<proteinExistence type="predicted"/>
<dbReference type="PRINTS" id="PR00032">
    <property type="entry name" value="HTHARAC"/>
</dbReference>
<dbReference type="Pfam" id="PF12833">
    <property type="entry name" value="HTH_18"/>
    <property type="match status" value="1"/>
</dbReference>
<reference evidence="5 6" key="1">
    <citation type="submission" date="2022-08" db="EMBL/GenBank/DDBJ databases">
        <title>Genome Sequence of the sulphate-reducing bacterium, Pseudodesulfovibrio sp. SYK.</title>
        <authorList>
            <person name="Kondo R."/>
            <person name="Kataoka T."/>
        </authorList>
    </citation>
    <scope>NUCLEOTIDE SEQUENCE [LARGE SCALE GENOMIC DNA]</scope>
    <source>
        <strain evidence="5 6">SYK</strain>
    </source>
</reference>
<feature type="domain" description="HTH araC/xylS-type" evidence="4">
    <location>
        <begin position="216"/>
        <end position="314"/>
    </location>
</feature>
<dbReference type="EMBL" id="AP026709">
    <property type="protein sequence ID" value="BDQ35867.1"/>
    <property type="molecule type" value="Genomic_DNA"/>
</dbReference>
<dbReference type="PROSITE" id="PS00041">
    <property type="entry name" value="HTH_ARAC_FAMILY_1"/>
    <property type="match status" value="1"/>
</dbReference>
<dbReference type="PANTHER" id="PTHR47893:SF1">
    <property type="entry name" value="REGULATORY PROTEIN PCHR"/>
    <property type="match status" value="1"/>
</dbReference>
<keyword evidence="2" id="KW-0238">DNA-binding</keyword>
<dbReference type="InterPro" id="IPR018060">
    <property type="entry name" value="HTH_AraC"/>
</dbReference>
<keyword evidence="3" id="KW-0804">Transcription</keyword>